<proteinExistence type="predicted"/>
<evidence type="ECO:0000313" key="2">
    <source>
        <dbReference type="Proteomes" id="UP000182427"/>
    </source>
</evidence>
<dbReference type="AlphaFoldDB" id="A0A1G7LJI2"/>
<keyword evidence="2" id="KW-1185">Reference proteome</keyword>
<organism evidence="1 2">
    <name type="scientific">Terriglobus roseus</name>
    <dbReference type="NCBI Taxonomy" id="392734"/>
    <lineage>
        <taxon>Bacteria</taxon>
        <taxon>Pseudomonadati</taxon>
        <taxon>Acidobacteriota</taxon>
        <taxon>Terriglobia</taxon>
        <taxon>Terriglobales</taxon>
        <taxon>Acidobacteriaceae</taxon>
        <taxon>Terriglobus</taxon>
    </lineage>
</organism>
<gene>
    <name evidence="1" type="ORF">SAMN05444167_2554</name>
</gene>
<sequence length="141" mass="15854">MMRLRCARRVYQLLLALHPAEFRERFAQEMLWVFDQSVADTGVCHVLADGTLSVMKQWVANDVSPRAAHGMFGRLPTQSLSPQLLAQVTILATIVALGFFKLLTQSVPLPKPAKTFEVRRAGWGLCEARRQHPERVAVPCE</sequence>
<reference evidence="1 2" key="1">
    <citation type="submission" date="2016-10" db="EMBL/GenBank/DDBJ databases">
        <authorList>
            <person name="de Groot N.N."/>
        </authorList>
    </citation>
    <scope>NUCLEOTIDE SEQUENCE [LARGE SCALE GENOMIC DNA]</scope>
    <source>
        <strain evidence="1 2">GAS232</strain>
    </source>
</reference>
<accession>A0A1G7LJI2</accession>
<dbReference type="EMBL" id="LT629690">
    <property type="protein sequence ID" value="SDF49563.1"/>
    <property type="molecule type" value="Genomic_DNA"/>
</dbReference>
<dbReference type="OrthoDB" id="117098at2"/>
<dbReference type="Proteomes" id="UP000182427">
    <property type="component" value="Chromosome I"/>
</dbReference>
<name>A0A1G7LJI2_9BACT</name>
<protein>
    <submittedName>
        <fullName evidence="1">Uncharacterized protein</fullName>
    </submittedName>
</protein>
<dbReference type="RefSeq" id="WP_156785116.1">
    <property type="nucleotide sequence ID" value="NZ_LT629690.1"/>
</dbReference>
<evidence type="ECO:0000313" key="1">
    <source>
        <dbReference type="EMBL" id="SDF49563.1"/>
    </source>
</evidence>